<gene>
    <name evidence="2" type="ORF">Cph01nite_10680</name>
</gene>
<organism evidence="2 3">
    <name type="scientific">Cellulomonas phragmiteti</name>
    <dbReference type="NCBI Taxonomy" id="478780"/>
    <lineage>
        <taxon>Bacteria</taxon>
        <taxon>Bacillati</taxon>
        <taxon>Actinomycetota</taxon>
        <taxon>Actinomycetes</taxon>
        <taxon>Micrococcales</taxon>
        <taxon>Cellulomonadaceae</taxon>
        <taxon>Cellulomonas</taxon>
    </lineage>
</organism>
<sequence>MVDERDVPEVVHGELGFPARADPGQWAGHDPCVGHDHVDRSPRAHDPGGEGRDAAQIGQIHLVHLDVREI</sequence>
<reference evidence="2 3" key="1">
    <citation type="submission" date="2021-01" db="EMBL/GenBank/DDBJ databases">
        <title>Whole genome shotgun sequence of Cellulomonas phragmiteti NBRC 110785.</title>
        <authorList>
            <person name="Komaki H."/>
            <person name="Tamura T."/>
        </authorList>
    </citation>
    <scope>NUCLEOTIDE SEQUENCE [LARGE SCALE GENOMIC DNA]</scope>
    <source>
        <strain evidence="2 3">NBRC 110785</strain>
    </source>
</reference>
<evidence type="ECO:0000313" key="3">
    <source>
        <dbReference type="Proteomes" id="UP000614741"/>
    </source>
</evidence>
<accession>A0ABQ4DK44</accession>
<protein>
    <submittedName>
        <fullName evidence="2">Uncharacterized protein</fullName>
    </submittedName>
</protein>
<feature type="region of interest" description="Disordered" evidence="1">
    <location>
        <begin position="15"/>
        <end position="55"/>
    </location>
</feature>
<evidence type="ECO:0000256" key="1">
    <source>
        <dbReference type="SAM" id="MobiDB-lite"/>
    </source>
</evidence>
<comment type="caution">
    <text evidence="2">The sequence shown here is derived from an EMBL/GenBank/DDBJ whole genome shotgun (WGS) entry which is preliminary data.</text>
</comment>
<name>A0ABQ4DK44_9CELL</name>
<keyword evidence="3" id="KW-1185">Reference proteome</keyword>
<dbReference type="Proteomes" id="UP000614741">
    <property type="component" value="Unassembled WGS sequence"/>
</dbReference>
<proteinExistence type="predicted"/>
<feature type="compositionally biased region" description="Basic and acidic residues" evidence="1">
    <location>
        <begin position="32"/>
        <end position="53"/>
    </location>
</feature>
<evidence type="ECO:0000313" key="2">
    <source>
        <dbReference type="EMBL" id="GIG39306.1"/>
    </source>
</evidence>
<dbReference type="EMBL" id="BONP01000004">
    <property type="protein sequence ID" value="GIG39306.1"/>
    <property type="molecule type" value="Genomic_DNA"/>
</dbReference>